<protein>
    <submittedName>
        <fullName evidence="12">LRR receptor-like serine/threonine-protein kinase RCH1</fullName>
    </submittedName>
</protein>
<keyword evidence="10" id="KW-0325">Glycoprotein</keyword>
<evidence type="ECO:0000256" key="7">
    <source>
        <dbReference type="ARBA" id="ARBA00022737"/>
    </source>
</evidence>
<evidence type="ECO:0000256" key="4">
    <source>
        <dbReference type="ARBA" id="ARBA00022614"/>
    </source>
</evidence>
<dbReference type="InterPro" id="IPR013210">
    <property type="entry name" value="LRR_N_plant-typ"/>
</dbReference>
<proteinExistence type="inferred from homology"/>
<dbReference type="Pfam" id="PF08263">
    <property type="entry name" value="LRRNT_2"/>
    <property type="match status" value="1"/>
</dbReference>
<sequence length="834" mass="91553">MRYTGAKLFLLVVTPIVVLTTTALEPQHPHGGGCIPHERAALLSFKQGITKDPNNVFGSWKGQDCCRWRGVRGRRTTGHVRKLHLRNDAYIGINDDDNIHKYGLSGEISCSLLFLDHLEHLASAARGKARIAAGGEASGAAAPPAMSASFIFATTRTSASMMMTTFTSTGYPARSAVLCSSWTIWSTWTLAYQLETPTNCFPEFLCSLKSLRYLNLSGISFQGELPPQLGNLSSLQYLDILDTNFGCCRMYSKDLSWLRQLSSLRYLGIPSVNLSTVVDWVRLVNMIPSLRVLVLPHCSLASAEQSLLHLNFTKLEELDLSSNSFHHLVASSWFWGVKSLKYLRLSANHLYGKFPDGLGNMTSLEVLDFSYNSNKELTAPNLASLCNLEVLDLGGNSLHGDIHVVMEKLPRCAWNNLQYLGLSDNHMTGNLPNWIGNLTSLGSLDLSSNRLSGHVSSEIGALSNLTDLDLSNNSFNGVITEKHFEGLLPENMEAMPWGILWLNSNELRGPIPPLPADLDILDISMNSFSGPLPSNFGSRDIETLIMFSNNITGSFPTSMCQLQSLVDLDLSNNALEGEIPQCFQANTMKYLLLSNNSLSGEFPMFIQNCTELVILDLARNVFSGSLPTWVGDLANLEFILLSHNMYSGNIPSSITRLRRLQLLDLASNNLSGAIPQYLANLTSMTLKGLAPSSDPVNIDPFEHGIYDLPLASQFGEIMPVNIKGQELKYGHGIRMMVSVDLSCNRFTGRIPEDVSSLDALINLNLSMNELSGDVPGKIGAMQSLESLDLTSNKLSGEIPSSLSNLTYLIYLNLSYNRLSGRIPSGHQLDTLNVD</sequence>
<keyword evidence="5" id="KW-0812">Transmembrane</keyword>
<dbReference type="FunFam" id="3.80.10.10:FF:000221">
    <property type="entry name" value="Leucine-rich repeat receptor-like protein kinase PXL1"/>
    <property type="match status" value="1"/>
</dbReference>
<dbReference type="Pfam" id="PF00560">
    <property type="entry name" value="LRR_1"/>
    <property type="match status" value="9"/>
</dbReference>
<evidence type="ECO:0000256" key="10">
    <source>
        <dbReference type="ARBA" id="ARBA00023180"/>
    </source>
</evidence>
<feature type="domain" description="Leucine-rich repeat-containing N-terminal plant-type" evidence="11">
    <location>
        <begin position="36"/>
        <end position="71"/>
    </location>
</feature>
<dbReference type="InterPro" id="IPR003591">
    <property type="entry name" value="Leu-rich_rpt_typical-subtyp"/>
</dbReference>
<keyword evidence="7" id="KW-0677">Repeat</keyword>
<dbReference type="EnsemblPlants" id="EMT23237">
    <property type="protein sequence ID" value="EMT23237"/>
    <property type="gene ID" value="F775_17432"/>
</dbReference>
<dbReference type="GO" id="GO:0005886">
    <property type="term" value="C:plasma membrane"/>
    <property type="evidence" value="ECO:0007669"/>
    <property type="project" value="UniProtKB-SubCell"/>
</dbReference>
<evidence type="ECO:0000256" key="9">
    <source>
        <dbReference type="ARBA" id="ARBA00023136"/>
    </source>
</evidence>
<dbReference type="InterPro" id="IPR001611">
    <property type="entry name" value="Leu-rich_rpt"/>
</dbReference>
<evidence type="ECO:0000256" key="3">
    <source>
        <dbReference type="ARBA" id="ARBA00022475"/>
    </source>
</evidence>
<dbReference type="FunFam" id="3.80.10.10:FF:000649">
    <property type="entry name" value="Leucine Rich Repeat family protein"/>
    <property type="match status" value="1"/>
</dbReference>
<keyword evidence="4" id="KW-0433">Leucine-rich repeat</keyword>
<dbReference type="InterPro" id="IPR046956">
    <property type="entry name" value="RLP23-like"/>
</dbReference>
<keyword evidence="6" id="KW-0732">Signal</keyword>
<dbReference type="Gene3D" id="3.80.10.10">
    <property type="entry name" value="Ribonuclease Inhibitor"/>
    <property type="match status" value="4"/>
</dbReference>
<dbReference type="SMART" id="SM00365">
    <property type="entry name" value="LRR_SD22"/>
    <property type="match status" value="7"/>
</dbReference>
<comment type="subcellular location">
    <subcellularLocation>
        <location evidence="1">Cell membrane</location>
        <topology evidence="1">Single-pass type I membrane protein</topology>
    </subcellularLocation>
</comment>
<organism evidence="12">
    <name type="scientific">Aegilops tauschii</name>
    <name type="common">Tausch's goatgrass</name>
    <name type="synonym">Aegilops squarrosa</name>
    <dbReference type="NCBI Taxonomy" id="37682"/>
    <lineage>
        <taxon>Eukaryota</taxon>
        <taxon>Viridiplantae</taxon>
        <taxon>Streptophyta</taxon>
        <taxon>Embryophyta</taxon>
        <taxon>Tracheophyta</taxon>
        <taxon>Spermatophyta</taxon>
        <taxon>Magnoliopsida</taxon>
        <taxon>Liliopsida</taxon>
        <taxon>Poales</taxon>
        <taxon>Poaceae</taxon>
        <taxon>BOP clade</taxon>
        <taxon>Pooideae</taxon>
        <taxon>Triticodae</taxon>
        <taxon>Triticeae</taxon>
        <taxon>Triticinae</taxon>
        <taxon>Aegilops</taxon>
    </lineage>
</organism>
<evidence type="ECO:0000256" key="1">
    <source>
        <dbReference type="ARBA" id="ARBA00004251"/>
    </source>
</evidence>
<name>M8C876_AEGTA</name>
<dbReference type="SUPFAM" id="SSF52058">
    <property type="entry name" value="L domain-like"/>
    <property type="match status" value="1"/>
</dbReference>
<dbReference type="FunFam" id="3.80.10.10:FF:000095">
    <property type="entry name" value="LRR receptor-like serine/threonine-protein kinase GSO1"/>
    <property type="match status" value="1"/>
</dbReference>
<dbReference type="SUPFAM" id="SSF52047">
    <property type="entry name" value="RNI-like"/>
    <property type="match status" value="1"/>
</dbReference>
<evidence type="ECO:0000313" key="12">
    <source>
        <dbReference type="EnsemblPlants" id="EMT23237"/>
    </source>
</evidence>
<dbReference type="PANTHER" id="PTHR48063:SF9">
    <property type="entry name" value="LRR PROTEIN WM1.10"/>
    <property type="match status" value="1"/>
</dbReference>
<dbReference type="PRINTS" id="PR00019">
    <property type="entry name" value="LEURICHRPT"/>
</dbReference>
<keyword evidence="3" id="KW-1003">Cell membrane</keyword>
<reference evidence="12" key="1">
    <citation type="submission" date="2015-06" db="UniProtKB">
        <authorList>
            <consortium name="EnsemblPlants"/>
        </authorList>
    </citation>
    <scope>IDENTIFICATION</scope>
</reference>
<dbReference type="SMART" id="SM00369">
    <property type="entry name" value="LRR_TYP"/>
    <property type="match status" value="7"/>
</dbReference>
<dbReference type="ExpressionAtlas" id="M8C876">
    <property type="expression patterns" value="baseline"/>
</dbReference>
<keyword evidence="9" id="KW-0472">Membrane</keyword>
<evidence type="ECO:0000256" key="6">
    <source>
        <dbReference type="ARBA" id="ARBA00022729"/>
    </source>
</evidence>
<dbReference type="AlphaFoldDB" id="M8C876"/>
<evidence type="ECO:0000259" key="11">
    <source>
        <dbReference type="Pfam" id="PF08263"/>
    </source>
</evidence>
<comment type="similarity">
    <text evidence="2">Belongs to the RLP family.</text>
</comment>
<dbReference type="Pfam" id="PF13855">
    <property type="entry name" value="LRR_8"/>
    <property type="match status" value="2"/>
</dbReference>
<dbReference type="InterPro" id="IPR032675">
    <property type="entry name" value="LRR_dom_sf"/>
</dbReference>
<accession>M8C876</accession>
<keyword evidence="8" id="KW-1133">Transmembrane helix</keyword>
<evidence type="ECO:0000256" key="8">
    <source>
        <dbReference type="ARBA" id="ARBA00022989"/>
    </source>
</evidence>
<evidence type="ECO:0000256" key="5">
    <source>
        <dbReference type="ARBA" id="ARBA00022692"/>
    </source>
</evidence>
<evidence type="ECO:0000256" key="2">
    <source>
        <dbReference type="ARBA" id="ARBA00009592"/>
    </source>
</evidence>
<dbReference type="PANTHER" id="PTHR48063">
    <property type="entry name" value="LRR RECEPTOR-LIKE KINASE"/>
    <property type="match status" value="1"/>
</dbReference>